<dbReference type="Proteomes" id="UP000022910">
    <property type="component" value="Unassembled WGS sequence"/>
</dbReference>
<dbReference type="Pfam" id="PF07534">
    <property type="entry name" value="TLD"/>
    <property type="match status" value="1"/>
</dbReference>
<evidence type="ECO:0000313" key="3">
    <source>
        <dbReference type="EMBL" id="EXX53049.1"/>
    </source>
</evidence>
<dbReference type="Gene3D" id="3.30.710.10">
    <property type="entry name" value="Potassium Channel Kv1.1, Chain A"/>
    <property type="match status" value="1"/>
</dbReference>
<dbReference type="InterPro" id="IPR011705">
    <property type="entry name" value="BACK"/>
</dbReference>
<feature type="domain" description="BTB" evidence="1">
    <location>
        <begin position="23"/>
        <end position="96"/>
    </location>
</feature>
<dbReference type="InterPro" id="IPR006571">
    <property type="entry name" value="TLDc_dom"/>
</dbReference>
<dbReference type="CDD" id="cd18186">
    <property type="entry name" value="BTB_POZ_ZBTB_KLHL-like"/>
    <property type="match status" value="1"/>
</dbReference>
<proteinExistence type="predicted"/>
<dbReference type="HOGENOM" id="CLU_021542_0_2_1"/>
<evidence type="ECO:0008006" key="5">
    <source>
        <dbReference type="Google" id="ProtNLM"/>
    </source>
</evidence>
<dbReference type="EMBL" id="JEMT01029107">
    <property type="protein sequence ID" value="EXX53049.1"/>
    <property type="molecule type" value="Genomic_DNA"/>
</dbReference>
<dbReference type="InterPro" id="IPR000210">
    <property type="entry name" value="BTB/POZ_dom"/>
</dbReference>
<dbReference type="InterPro" id="IPR051481">
    <property type="entry name" value="BTB-POZ/Galectin-3-binding"/>
</dbReference>
<accession>A0A015JDL6</accession>
<sequence length="483" mass="56553">MSIQFFPKLSQNFVELLDDDEYYDITIEVGEDPNVKIFRAHTGILCYRSPYLRRYLASNKKNNDNVLAHIKLPNISPDTFQIILKYIYGGIVSLNENDTSDIFKILVAADVLHLNEMVDYLQKYLIENKTEWIEQHFELTHRIGFQSNNFSELQEFCVDFMAKSPEKIFKSLDFTSLPEKSLVPLIKRDDLQMKEIEIWEHVLKWGLAQNQTLISDPDTWTDDDFKMMENTLQNCLPLIRFFSLSSKEFLHKVSPYKKLLNHQTYKDLLNSYMDPDFEPDNINIPLPRNLKINGIIDSNIVNLNIVSIVSRWIDKVDINNKLAHLRELYLPYKFNLLLRGSRDGFSPYKFHELCDDKPNTVTFIKVKGTEEILGGYNPSIWKSSSGLSQSCSFIFSFKNKDKLDDSILSHVNNMNNVYYHYDRFGPLFGSSDLKLSVTVKHSVSSSYNSNICKQEYYEKKIRDTEDKFIIEEYEVFQINKKLI</sequence>
<evidence type="ECO:0000313" key="4">
    <source>
        <dbReference type="Proteomes" id="UP000022910"/>
    </source>
</evidence>
<name>A0A015JDL6_RHIIW</name>
<gene>
    <name evidence="3" type="ORF">RirG_247500</name>
</gene>
<reference evidence="3 4" key="1">
    <citation type="submission" date="2014-02" db="EMBL/GenBank/DDBJ databases">
        <title>Single nucleus genome sequencing reveals high similarity among nuclei of an endomycorrhizal fungus.</title>
        <authorList>
            <person name="Lin K."/>
            <person name="Geurts R."/>
            <person name="Zhang Z."/>
            <person name="Limpens E."/>
            <person name="Saunders D.G."/>
            <person name="Mu D."/>
            <person name="Pang E."/>
            <person name="Cao H."/>
            <person name="Cha H."/>
            <person name="Lin T."/>
            <person name="Zhou Q."/>
            <person name="Shang Y."/>
            <person name="Li Y."/>
            <person name="Ivanov S."/>
            <person name="Sharma T."/>
            <person name="Velzen R.V."/>
            <person name="Ruijter N.D."/>
            <person name="Aanen D.K."/>
            <person name="Win J."/>
            <person name="Kamoun S."/>
            <person name="Bisseling T."/>
            <person name="Huang S."/>
        </authorList>
    </citation>
    <scope>NUCLEOTIDE SEQUENCE [LARGE SCALE GENOMIC DNA]</scope>
    <source>
        <strain evidence="4">DAOM197198w</strain>
    </source>
</reference>
<organism evidence="3 4">
    <name type="scientific">Rhizophagus irregularis (strain DAOM 197198w)</name>
    <name type="common">Glomus intraradices</name>
    <dbReference type="NCBI Taxonomy" id="1432141"/>
    <lineage>
        <taxon>Eukaryota</taxon>
        <taxon>Fungi</taxon>
        <taxon>Fungi incertae sedis</taxon>
        <taxon>Mucoromycota</taxon>
        <taxon>Glomeromycotina</taxon>
        <taxon>Glomeromycetes</taxon>
        <taxon>Glomerales</taxon>
        <taxon>Glomeraceae</taxon>
        <taxon>Rhizophagus</taxon>
    </lineage>
</organism>
<dbReference type="InterPro" id="IPR011333">
    <property type="entry name" value="SKP1/BTB/POZ_sf"/>
</dbReference>
<comment type="caution">
    <text evidence="3">The sequence shown here is derived from an EMBL/GenBank/DDBJ whole genome shotgun (WGS) entry which is preliminary data.</text>
</comment>
<dbReference type="Pfam" id="PF00651">
    <property type="entry name" value="BTB"/>
    <property type="match status" value="1"/>
</dbReference>
<dbReference type="Gene3D" id="1.25.40.420">
    <property type="match status" value="1"/>
</dbReference>
<protein>
    <recommendedName>
        <fullName evidence="5">Serine-enriched protein</fullName>
    </recommendedName>
</protein>
<feature type="domain" description="TLDc" evidence="2">
    <location>
        <begin position="299"/>
        <end position="479"/>
    </location>
</feature>
<dbReference type="PANTHER" id="PTHR24410:SF23">
    <property type="entry name" value="BTB DOMAIN-CONTAINING PROTEIN-RELATED"/>
    <property type="match status" value="1"/>
</dbReference>
<dbReference type="SMART" id="SM00225">
    <property type="entry name" value="BTB"/>
    <property type="match status" value="1"/>
</dbReference>
<keyword evidence="4" id="KW-1185">Reference proteome</keyword>
<evidence type="ECO:0000259" key="1">
    <source>
        <dbReference type="PROSITE" id="PS50097"/>
    </source>
</evidence>
<evidence type="ECO:0000259" key="2">
    <source>
        <dbReference type="PROSITE" id="PS51886"/>
    </source>
</evidence>
<dbReference type="SUPFAM" id="SSF54695">
    <property type="entry name" value="POZ domain"/>
    <property type="match status" value="1"/>
</dbReference>
<dbReference type="PROSITE" id="PS51886">
    <property type="entry name" value="TLDC"/>
    <property type="match status" value="1"/>
</dbReference>
<dbReference type="PANTHER" id="PTHR24410">
    <property type="entry name" value="HL07962P-RELATED"/>
    <property type="match status" value="1"/>
</dbReference>
<dbReference type="AlphaFoldDB" id="A0A015JDL6"/>
<dbReference type="Pfam" id="PF07707">
    <property type="entry name" value="BACK"/>
    <property type="match status" value="1"/>
</dbReference>
<dbReference type="PROSITE" id="PS50097">
    <property type="entry name" value="BTB"/>
    <property type="match status" value="1"/>
</dbReference>